<evidence type="ECO:0000313" key="3">
    <source>
        <dbReference type="Proteomes" id="UP001233172"/>
    </source>
</evidence>
<feature type="non-terminal residue" evidence="2">
    <location>
        <position position="1"/>
    </location>
</feature>
<reference evidence="2" key="2">
    <citation type="submission" date="2023-04" db="EMBL/GenBank/DDBJ databases">
        <authorList>
            <person name="Bu L."/>
            <person name="Lu L."/>
            <person name="Laidemitt M.R."/>
            <person name="Zhang S.M."/>
            <person name="Mutuku M."/>
            <person name="Mkoji G."/>
            <person name="Steinauer M."/>
            <person name="Loker E.S."/>
        </authorList>
    </citation>
    <scope>NUCLEOTIDE SEQUENCE</scope>
    <source>
        <strain evidence="2">KasaAsao</strain>
        <tissue evidence="2">Whole Snail</tissue>
    </source>
</reference>
<organism evidence="2 3">
    <name type="scientific">Biomphalaria pfeifferi</name>
    <name type="common">Bloodfluke planorb</name>
    <name type="synonym">Freshwater snail</name>
    <dbReference type="NCBI Taxonomy" id="112525"/>
    <lineage>
        <taxon>Eukaryota</taxon>
        <taxon>Metazoa</taxon>
        <taxon>Spiralia</taxon>
        <taxon>Lophotrochozoa</taxon>
        <taxon>Mollusca</taxon>
        <taxon>Gastropoda</taxon>
        <taxon>Heterobranchia</taxon>
        <taxon>Euthyneura</taxon>
        <taxon>Panpulmonata</taxon>
        <taxon>Hygrophila</taxon>
        <taxon>Lymnaeoidea</taxon>
        <taxon>Planorbidae</taxon>
        <taxon>Biomphalaria</taxon>
    </lineage>
</organism>
<comment type="caution">
    <text evidence="2">The sequence shown here is derived from an EMBL/GenBank/DDBJ whole genome shotgun (WGS) entry which is preliminary data.</text>
</comment>
<proteinExistence type="predicted"/>
<dbReference type="Proteomes" id="UP001233172">
    <property type="component" value="Unassembled WGS sequence"/>
</dbReference>
<dbReference type="AlphaFoldDB" id="A0AAD8BKV0"/>
<keyword evidence="3" id="KW-1185">Reference proteome</keyword>
<accession>A0AAD8BKV0</accession>
<evidence type="ECO:0000313" key="2">
    <source>
        <dbReference type="EMBL" id="KAK0055913.1"/>
    </source>
</evidence>
<dbReference type="EMBL" id="JASAOG010000065">
    <property type="protein sequence ID" value="KAK0055913.1"/>
    <property type="molecule type" value="Genomic_DNA"/>
</dbReference>
<feature type="region of interest" description="Disordered" evidence="1">
    <location>
        <begin position="49"/>
        <end position="73"/>
    </location>
</feature>
<name>A0AAD8BKV0_BIOPF</name>
<protein>
    <submittedName>
        <fullName evidence="2">Uncharacterized protein</fullName>
    </submittedName>
</protein>
<feature type="compositionally biased region" description="Polar residues" evidence="1">
    <location>
        <begin position="61"/>
        <end position="73"/>
    </location>
</feature>
<gene>
    <name evidence="2" type="ORF">Bpfe_014582</name>
</gene>
<sequence length="73" mass="8235">GTIAHLKLGAIVDQASQHQLNATGTSQLPSPQLRLDSSRVPSLRPQYWVRKPIQETHRRSSLITQQQHTSKQK</sequence>
<reference evidence="2" key="1">
    <citation type="journal article" date="2023" name="PLoS Negl. Trop. Dis.">
        <title>A genome sequence for Biomphalaria pfeifferi, the major vector snail for the human-infecting parasite Schistosoma mansoni.</title>
        <authorList>
            <person name="Bu L."/>
            <person name="Lu L."/>
            <person name="Laidemitt M.R."/>
            <person name="Zhang S.M."/>
            <person name="Mutuku M."/>
            <person name="Mkoji G."/>
            <person name="Steinauer M."/>
            <person name="Loker E.S."/>
        </authorList>
    </citation>
    <scope>NUCLEOTIDE SEQUENCE</scope>
    <source>
        <strain evidence="2">KasaAsao</strain>
    </source>
</reference>
<evidence type="ECO:0000256" key="1">
    <source>
        <dbReference type="SAM" id="MobiDB-lite"/>
    </source>
</evidence>